<dbReference type="PRINTS" id="PR00394">
    <property type="entry name" value="RHSPROTEIN"/>
</dbReference>
<dbReference type="InterPro" id="IPR022385">
    <property type="entry name" value="Rhs_assc_core"/>
</dbReference>
<protein>
    <recommendedName>
        <fullName evidence="3">RHS repeat-associated core domain-containing protein</fullName>
    </recommendedName>
</protein>
<comment type="caution">
    <text evidence="1">The sequence shown here is derived from an EMBL/GenBank/DDBJ whole genome shotgun (WGS) entry which is preliminary data.</text>
</comment>
<proteinExistence type="predicted"/>
<feature type="non-terminal residue" evidence="1">
    <location>
        <position position="1"/>
    </location>
</feature>
<dbReference type="Proteomes" id="UP000248259">
    <property type="component" value="Unassembled WGS sequence"/>
</dbReference>
<evidence type="ECO:0000313" key="2">
    <source>
        <dbReference type="Proteomes" id="UP000248259"/>
    </source>
</evidence>
<organism evidence="1 2">
    <name type="scientific">Parazoarcus communis SWub3 = DSM 12120</name>
    <dbReference type="NCBI Taxonomy" id="1121029"/>
    <lineage>
        <taxon>Bacteria</taxon>
        <taxon>Pseudomonadati</taxon>
        <taxon>Pseudomonadota</taxon>
        <taxon>Betaproteobacteria</taxon>
        <taxon>Rhodocyclales</taxon>
        <taxon>Zoogloeaceae</taxon>
        <taxon>Parazoarcus</taxon>
    </lineage>
</organism>
<sequence length="173" mass="18216">YAGMHHHVSSGLWLTRYRAYDSQTARWLSRDPIEEEGGVNLYAYVGGNPVSYTDPLGLNPTAGAGAAVGGMVGGPPGAVVGGILGFGAGLIIGNWIFNQPEVDPVPPQQPFNPGRDCNGKCNPCPPPIYWDAPGNKHGSSSGSHAHGVVWNQDPSTCMCYPRRVSGPSFGNTR</sequence>
<accession>A0A323USR3</accession>
<gene>
    <name evidence="1" type="ORF">DNK49_22830</name>
</gene>
<name>A0A323USR3_9RHOO</name>
<evidence type="ECO:0008006" key="3">
    <source>
        <dbReference type="Google" id="ProtNLM"/>
    </source>
</evidence>
<dbReference type="NCBIfam" id="TIGR03696">
    <property type="entry name" value="Rhs_assc_core"/>
    <property type="match status" value="1"/>
</dbReference>
<dbReference type="AlphaFoldDB" id="A0A323USR3"/>
<reference evidence="1 2" key="1">
    <citation type="submission" date="2018-06" db="EMBL/GenBank/DDBJ databases">
        <title>Azoarcus communis strain SWub3 genome.</title>
        <authorList>
            <person name="Zorraquino Salvo V."/>
            <person name="Toubiana D."/>
            <person name="Blumwald E."/>
        </authorList>
    </citation>
    <scope>NUCLEOTIDE SEQUENCE [LARGE SCALE GENOMIC DNA]</scope>
    <source>
        <strain evidence="1 2">SWub3</strain>
    </source>
</reference>
<dbReference type="Gene3D" id="2.180.10.10">
    <property type="entry name" value="RHS repeat-associated core"/>
    <property type="match status" value="1"/>
</dbReference>
<keyword evidence="2" id="KW-1185">Reference proteome</keyword>
<dbReference type="OrthoDB" id="5445630at2"/>
<dbReference type="EMBL" id="QKOE01000053">
    <property type="protein sequence ID" value="PZA14256.1"/>
    <property type="molecule type" value="Genomic_DNA"/>
</dbReference>
<evidence type="ECO:0000313" key="1">
    <source>
        <dbReference type="EMBL" id="PZA14256.1"/>
    </source>
</evidence>